<dbReference type="OrthoDB" id="3162439at2759"/>
<dbReference type="InParanoid" id="A0A0C3DNX6"/>
<evidence type="ECO:0000313" key="3">
    <source>
        <dbReference type="Proteomes" id="UP000053989"/>
    </source>
</evidence>
<dbReference type="HOGENOM" id="CLU_1759888_0_0_1"/>
<dbReference type="EMBL" id="KN822043">
    <property type="protein sequence ID" value="KIM62350.1"/>
    <property type="molecule type" value="Genomic_DNA"/>
</dbReference>
<feature type="domain" description="T6SS Phospholipase effector Tle1-like catalytic" evidence="1">
    <location>
        <begin position="38"/>
        <end position="91"/>
    </location>
</feature>
<dbReference type="STRING" id="1036808.A0A0C3DNX6"/>
<protein>
    <recommendedName>
        <fullName evidence="1">T6SS Phospholipase effector Tle1-like catalytic domain-containing protein</fullName>
    </recommendedName>
</protein>
<dbReference type="InterPro" id="IPR018712">
    <property type="entry name" value="Tle1-like_cat"/>
</dbReference>
<reference evidence="3" key="2">
    <citation type="submission" date="2015-01" db="EMBL/GenBank/DDBJ databases">
        <title>Evolutionary Origins and Diversification of the Mycorrhizal Mutualists.</title>
        <authorList>
            <consortium name="DOE Joint Genome Institute"/>
            <consortium name="Mycorrhizal Genomics Consortium"/>
            <person name="Kohler A."/>
            <person name="Kuo A."/>
            <person name="Nagy L.G."/>
            <person name="Floudas D."/>
            <person name="Copeland A."/>
            <person name="Barry K.W."/>
            <person name="Cichocki N."/>
            <person name="Veneault-Fourrey C."/>
            <person name="LaButti K."/>
            <person name="Lindquist E.A."/>
            <person name="Lipzen A."/>
            <person name="Lundell T."/>
            <person name="Morin E."/>
            <person name="Murat C."/>
            <person name="Riley R."/>
            <person name="Ohm R."/>
            <person name="Sun H."/>
            <person name="Tunlid A."/>
            <person name="Henrissat B."/>
            <person name="Grigoriev I.V."/>
            <person name="Hibbett D.S."/>
            <person name="Martin F."/>
        </authorList>
    </citation>
    <scope>NUCLEOTIDE SEQUENCE [LARGE SCALE GENOMIC DNA]</scope>
    <source>
        <strain evidence="3">Foug A</strain>
    </source>
</reference>
<evidence type="ECO:0000259" key="1">
    <source>
        <dbReference type="Pfam" id="PF09994"/>
    </source>
</evidence>
<gene>
    <name evidence="2" type="ORF">SCLCIDRAFT_1215227</name>
</gene>
<dbReference type="Proteomes" id="UP000053989">
    <property type="component" value="Unassembled WGS sequence"/>
</dbReference>
<proteinExistence type="predicted"/>
<sequence>MPECYNQSKAAENVLGVQNGECFDDLPFHEKNATNGGPSFWDLKRYYTESIKETNAGEVLFAGCHCDVGGGSVANGTRHSLARIPLRWMIGEYFKTNTGILFHSCMFKQIGCTLMQRTARRPFTETYHYRDGLTAPECPAEANRLSGC</sequence>
<keyword evidence="3" id="KW-1185">Reference proteome</keyword>
<evidence type="ECO:0000313" key="2">
    <source>
        <dbReference type="EMBL" id="KIM62350.1"/>
    </source>
</evidence>
<dbReference type="Pfam" id="PF09994">
    <property type="entry name" value="T6SS_Tle1-like_cat"/>
    <property type="match status" value="1"/>
</dbReference>
<organism evidence="2 3">
    <name type="scientific">Scleroderma citrinum Foug A</name>
    <dbReference type="NCBI Taxonomy" id="1036808"/>
    <lineage>
        <taxon>Eukaryota</taxon>
        <taxon>Fungi</taxon>
        <taxon>Dikarya</taxon>
        <taxon>Basidiomycota</taxon>
        <taxon>Agaricomycotina</taxon>
        <taxon>Agaricomycetes</taxon>
        <taxon>Agaricomycetidae</taxon>
        <taxon>Boletales</taxon>
        <taxon>Sclerodermatineae</taxon>
        <taxon>Sclerodermataceae</taxon>
        <taxon>Scleroderma</taxon>
    </lineage>
</organism>
<name>A0A0C3DNX6_9AGAM</name>
<reference evidence="2 3" key="1">
    <citation type="submission" date="2014-04" db="EMBL/GenBank/DDBJ databases">
        <authorList>
            <consortium name="DOE Joint Genome Institute"/>
            <person name="Kuo A."/>
            <person name="Kohler A."/>
            <person name="Nagy L.G."/>
            <person name="Floudas D."/>
            <person name="Copeland A."/>
            <person name="Barry K.W."/>
            <person name="Cichocki N."/>
            <person name="Veneault-Fourrey C."/>
            <person name="LaButti K."/>
            <person name="Lindquist E.A."/>
            <person name="Lipzen A."/>
            <person name="Lundell T."/>
            <person name="Morin E."/>
            <person name="Murat C."/>
            <person name="Sun H."/>
            <person name="Tunlid A."/>
            <person name="Henrissat B."/>
            <person name="Grigoriev I.V."/>
            <person name="Hibbett D.S."/>
            <person name="Martin F."/>
            <person name="Nordberg H.P."/>
            <person name="Cantor M.N."/>
            <person name="Hua S.X."/>
        </authorList>
    </citation>
    <scope>NUCLEOTIDE SEQUENCE [LARGE SCALE GENOMIC DNA]</scope>
    <source>
        <strain evidence="2 3">Foug A</strain>
    </source>
</reference>
<accession>A0A0C3DNX6</accession>
<dbReference type="AlphaFoldDB" id="A0A0C3DNX6"/>